<keyword evidence="3" id="KW-0106">Calcium</keyword>
<dbReference type="RefSeq" id="WP_039610241.1">
    <property type="nucleotide sequence ID" value="NZ_JWIC01000007.1"/>
</dbReference>
<proteinExistence type="predicted"/>
<organism evidence="6 8">
    <name type="scientific">Pseudoalteromonas luteoviolacea</name>
    <dbReference type="NCBI Taxonomy" id="43657"/>
    <lineage>
        <taxon>Bacteria</taxon>
        <taxon>Pseudomonadati</taxon>
        <taxon>Pseudomonadota</taxon>
        <taxon>Gammaproteobacteria</taxon>
        <taxon>Alteromonadales</taxon>
        <taxon>Pseudoalteromonadaceae</taxon>
        <taxon>Pseudoalteromonas</taxon>
    </lineage>
</organism>
<feature type="signal peptide" evidence="5">
    <location>
        <begin position="1"/>
        <end position="22"/>
    </location>
</feature>
<gene>
    <name evidence="6" type="ORF">JF50_14790</name>
    <name evidence="7" type="ORF">JF50_19380</name>
</gene>
<dbReference type="PANTHER" id="PTHR38340">
    <property type="entry name" value="S-LAYER PROTEIN"/>
    <property type="match status" value="1"/>
</dbReference>
<dbReference type="Proteomes" id="UP000031327">
    <property type="component" value="Unassembled WGS sequence"/>
</dbReference>
<comment type="caution">
    <text evidence="6">The sequence shown here is derived from an EMBL/GenBank/DDBJ whole genome shotgun (WGS) entry which is preliminary data.</text>
</comment>
<dbReference type="Gene3D" id="2.150.10.10">
    <property type="entry name" value="Serralysin-like metalloprotease, C-terminal"/>
    <property type="match status" value="2"/>
</dbReference>
<dbReference type="EMBL" id="JWIC01000007">
    <property type="protein sequence ID" value="KID55663.1"/>
    <property type="molecule type" value="Genomic_DNA"/>
</dbReference>
<evidence type="ECO:0000256" key="1">
    <source>
        <dbReference type="ARBA" id="ARBA00004613"/>
    </source>
</evidence>
<dbReference type="InterPro" id="IPR011049">
    <property type="entry name" value="Serralysin-like_metalloprot_C"/>
</dbReference>
<evidence type="ECO:0000256" key="3">
    <source>
        <dbReference type="ARBA" id="ARBA00022837"/>
    </source>
</evidence>
<dbReference type="PROSITE" id="PS00330">
    <property type="entry name" value="HEMOLYSIN_CALCIUM"/>
    <property type="match status" value="1"/>
</dbReference>
<feature type="compositionally biased region" description="Basic and acidic residues" evidence="4">
    <location>
        <begin position="265"/>
        <end position="275"/>
    </location>
</feature>
<evidence type="ECO:0000313" key="6">
    <source>
        <dbReference type="EMBL" id="KID55663.1"/>
    </source>
</evidence>
<evidence type="ECO:0000256" key="5">
    <source>
        <dbReference type="SAM" id="SignalP"/>
    </source>
</evidence>
<protein>
    <submittedName>
        <fullName evidence="6">Sodium:calcium exchanger</fullName>
    </submittedName>
</protein>
<dbReference type="InterPro" id="IPR018511">
    <property type="entry name" value="Hemolysin-typ_Ca-bd_CS"/>
</dbReference>
<dbReference type="PRINTS" id="PR00313">
    <property type="entry name" value="CABNDNGRPT"/>
</dbReference>
<evidence type="ECO:0000313" key="8">
    <source>
        <dbReference type="Proteomes" id="UP000031327"/>
    </source>
</evidence>
<dbReference type="Pfam" id="PF00353">
    <property type="entry name" value="HemolysinCabind"/>
    <property type="match status" value="3"/>
</dbReference>
<accession>A0A0C1MMH3</accession>
<feature type="chain" id="PRO_5007392088" evidence="5">
    <location>
        <begin position="23"/>
        <end position="500"/>
    </location>
</feature>
<dbReference type="OrthoDB" id="6278432at2"/>
<dbReference type="SUPFAM" id="SSF51120">
    <property type="entry name" value="beta-Roll"/>
    <property type="match status" value="2"/>
</dbReference>
<dbReference type="InterPro" id="IPR001343">
    <property type="entry name" value="Hemolysn_Ca-bd"/>
</dbReference>
<dbReference type="PROSITE" id="PS51257">
    <property type="entry name" value="PROKAR_LIPOPROTEIN"/>
    <property type="match status" value="1"/>
</dbReference>
<dbReference type="AlphaFoldDB" id="A0A0C1MMH3"/>
<dbReference type="GO" id="GO:0005509">
    <property type="term" value="F:calcium ion binding"/>
    <property type="evidence" value="ECO:0007669"/>
    <property type="project" value="InterPro"/>
</dbReference>
<comment type="subcellular location">
    <subcellularLocation>
        <location evidence="1">Secreted</location>
    </subcellularLocation>
</comment>
<sequence length="500" mass="53758">MMFKKSTLCAALALGLSNYAMAGCGGLSDGAIAYIDGDTLKINGTNSSEKFTLSVSGDNLKVTRRVGNSSSCDNFYLSQIDEVYAVLNSGNDTYNGKDVNVIQKVYGGDGNDHITTGRQNDYIRGGNNNDTIFGNSGNDTILGDNGDDEVDGGYGNDSIRGGSGHDKLLGSYNNDTILGDNGGDLIMGGQGEDRLYGGNDNDYIGGGCVLENANGGDIYDAPHCDHSKDGADKLYGGNGHDVLSGGRGSDTLHGDDGDDYLAGNEGREDRLHGGDGDDALFEDGDGNSNNKRWHKAWGNDGDDILVTNGEFSDQEGGKGNDVIIALSTGYDAKIEGGKNGDYIWTGDSAPQGSCGQGNDKGMVFLDKCEGTTWVDDYQGLLSKVDKRSNFDNPYFDAADAVVEMDNSHSGFKNGWRSYKENQKPHALYDIVSSSVFYRWLDNRATTPWSYYEWKVSFNPGNGMYGTYTHCMEDNVAYNCVWQIGQSQQCYNKDGNTISCD</sequence>
<feature type="compositionally biased region" description="Acidic residues" evidence="4">
    <location>
        <begin position="276"/>
        <end position="285"/>
    </location>
</feature>
<name>A0A0C1MMH3_9GAMM</name>
<dbReference type="EMBL" id="JWIC01000007">
    <property type="protein sequence ID" value="KID56382.1"/>
    <property type="molecule type" value="Genomic_DNA"/>
</dbReference>
<feature type="region of interest" description="Disordered" evidence="4">
    <location>
        <begin position="241"/>
        <end position="294"/>
    </location>
</feature>
<evidence type="ECO:0000256" key="2">
    <source>
        <dbReference type="ARBA" id="ARBA00022525"/>
    </source>
</evidence>
<evidence type="ECO:0000256" key="4">
    <source>
        <dbReference type="SAM" id="MobiDB-lite"/>
    </source>
</evidence>
<dbReference type="InterPro" id="IPR050557">
    <property type="entry name" value="RTX_toxin/Mannuronan_C5-epim"/>
</dbReference>
<evidence type="ECO:0000313" key="7">
    <source>
        <dbReference type="EMBL" id="KID56382.1"/>
    </source>
</evidence>
<dbReference type="PANTHER" id="PTHR38340:SF1">
    <property type="entry name" value="S-LAYER PROTEIN"/>
    <property type="match status" value="1"/>
</dbReference>
<reference evidence="6 8" key="1">
    <citation type="submission" date="2014-12" db="EMBL/GenBank/DDBJ databases">
        <title>Draft Genome Sequence of Pseudoalteromonas luteoviolacea HI1.</title>
        <authorList>
            <person name="Asahina A.Y."/>
            <person name="Hadfield M.G."/>
        </authorList>
    </citation>
    <scope>NUCLEOTIDE SEQUENCE [LARGE SCALE GENOMIC DNA]</scope>
    <source>
        <strain evidence="6 8">HI1</strain>
    </source>
</reference>
<dbReference type="GO" id="GO:0005576">
    <property type="term" value="C:extracellular region"/>
    <property type="evidence" value="ECO:0007669"/>
    <property type="project" value="UniProtKB-SubCell"/>
</dbReference>
<keyword evidence="5" id="KW-0732">Signal</keyword>
<keyword evidence="2" id="KW-0964">Secreted</keyword>